<accession>A0A5N6LKF7</accession>
<keyword evidence="2" id="KW-1185">Reference proteome</keyword>
<dbReference type="EMBL" id="SZYD01000023">
    <property type="protein sequence ID" value="KAD2275737.1"/>
    <property type="molecule type" value="Genomic_DNA"/>
</dbReference>
<dbReference type="OrthoDB" id="1883054at2759"/>
<proteinExistence type="predicted"/>
<sequence length="266" mass="30042">MSSPHNGERPRFFDAMAKKLCWAKADTVAGRHPDRWRKDAAGNVVCKRFCNCQGCLCFEYDHIRPFAKGGESVVENCQILQTRVNRLKSDKDHLEKTQLRGYSCDISFTERSIDPRKARNNRSKEVRKKSCASKFLTEGTIRRKRRFLCLELPVVARIAVYGMPTSTPIVLLPSRTDCCSSPILHLLPIVAPPIVLDRTMLPMSLTDDVVRMGTLLGVGNLDKKLMESSKSSAIVEKKPFDRKKKNFDNRFGNKGLGKFYNANTSG</sequence>
<dbReference type="InterPro" id="IPR003615">
    <property type="entry name" value="HNH_nuc"/>
</dbReference>
<gene>
    <name evidence="1" type="ORF">E3N88_41502</name>
</gene>
<organism evidence="1 2">
    <name type="scientific">Mikania micrantha</name>
    <name type="common">bitter vine</name>
    <dbReference type="NCBI Taxonomy" id="192012"/>
    <lineage>
        <taxon>Eukaryota</taxon>
        <taxon>Viridiplantae</taxon>
        <taxon>Streptophyta</taxon>
        <taxon>Embryophyta</taxon>
        <taxon>Tracheophyta</taxon>
        <taxon>Spermatophyta</taxon>
        <taxon>Magnoliopsida</taxon>
        <taxon>eudicotyledons</taxon>
        <taxon>Gunneridae</taxon>
        <taxon>Pentapetalae</taxon>
        <taxon>asterids</taxon>
        <taxon>campanulids</taxon>
        <taxon>Asterales</taxon>
        <taxon>Asteraceae</taxon>
        <taxon>Asteroideae</taxon>
        <taxon>Heliantheae alliance</taxon>
        <taxon>Eupatorieae</taxon>
        <taxon>Mikania</taxon>
    </lineage>
</organism>
<protein>
    <recommendedName>
        <fullName evidence="3">HNH domain-containing protein</fullName>
    </recommendedName>
</protein>
<dbReference type="PANTHER" id="PTHR33427:SF1">
    <property type="entry name" value="F6A14.21 PROTEIN"/>
    <property type="match status" value="1"/>
</dbReference>
<name>A0A5N6LKF7_9ASTR</name>
<evidence type="ECO:0000313" key="1">
    <source>
        <dbReference type="EMBL" id="KAD2275737.1"/>
    </source>
</evidence>
<evidence type="ECO:0000313" key="2">
    <source>
        <dbReference type="Proteomes" id="UP000326396"/>
    </source>
</evidence>
<evidence type="ECO:0008006" key="3">
    <source>
        <dbReference type="Google" id="ProtNLM"/>
    </source>
</evidence>
<dbReference type="CDD" id="cd00085">
    <property type="entry name" value="HNHc"/>
    <property type="match status" value="1"/>
</dbReference>
<reference evidence="1 2" key="1">
    <citation type="submission" date="2019-05" db="EMBL/GenBank/DDBJ databases">
        <title>Mikania micrantha, genome provides insights into the molecular mechanism of rapid growth.</title>
        <authorList>
            <person name="Liu B."/>
        </authorList>
    </citation>
    <scope>NUCLEOTIDE SEQUENCE [LARGE SCALE GENOMIC DNA]</scope>
    <source>
        <strain evidence="1">NLD-2019</strain>
        <tissue evidence="1">Leaf</tissue>
    </source>
</reference>
<dbReference type="AlphaFoldDB" id="A0A5N6LKF7"/>
<dbReference type="PANTHER" id="PTHR33427">
    <property type="entry name" value="HNH ENDONUCLEASE"/>
    <property type="match status" value="1"/>
</dbReference>
<dbReference type="Gene3D" id="1.10.30.50">
    <property type="match status" value="1"/>
</dbReference>
<comment type="caution">
    <text evidence="1">The sequence shown here is derived from an EMBL/GenBank/DDBJ whole genome shotgun (WGS) entry which is preliminary data.</text>
</comment>
<dbReference type="Proteomes" id="UP000326396">
    <property type="component" value="Unassembled WGS sequence"/>
</dbReference>